<organism evidence="7 8">
    <name type="scientific">Exophiala aquamarina CBS 119918</name>
    <dbReference type="NCBI Taxonomy" id="1182545"/>
    <lineage>
        <taxon>Eukaryota</taxon>
        <taxon>Fungi</taxon>
        <taxon>Dikarya</taxon>
        <taxon>Ascomycota</taxon>
        <taxon>Pezizomycotina</taxon>
        <taxon>Eurotiomycetes</taxon>
        <taxon>Chaetothyriomycetidae</taxon>
        <taxon>Chaetothyriales</taxon>
        <taxon>Herpotrichiellaceae</taxon>
        <taxon>Exophiala</taxon>
    </lineage>
</organism>
<dbReference type="VEuPathDB" id="FungiDB:A1O9_00884"/>
<name>A0A072Q4S6_9EURO</name>
<dbReference type="RefSeq" id="XP_013265500.1">
    <property type="nucleotide sequence ID" value="XM_013410046.1"/>
</dbReference>
<reference evidence="7 8" key="1">
    <citation type="submission" date="2013-03" db="EMBL/GenBank/DDBJ databases">
        <title>The Genome Sequence of Exophiala aquamarina CBS 119918.</title>
        <authorList>
            <consortium name="The Broad Institute Genomics Platform"/>
            <person name="Cuomo C."/>
            <person name="de Hoog S."/>
            <person name="Gorbushina A."/>
            <person name="Walker B."/>
            <person name="Young S.K."/>
            <person name="Zeng Q."/>
            <person name="Gargeya S."/>
            <person name="Fitzgerald M."/>
            <person name="Haas B."/>
            <person name="Abouelleil A."/>
            <person name="Allen A.W."/>
            <person name="Alvarado L."/>
            <person name="Arachchi H.M."/>
            <person name="Berlin A.M."/>
            <person name="Chapman S.B."/>
            <person name="Gainer-Dewar J."/>
            <person name="Goldberg J."/>
            <person name="Griggs A."/>
            <person name="Gujja S."/>
            <person name="Hansen M."/>
            <person name="Howarth C."/>
            <person name="Imamovic A."/>
            <person name="Ireland A."/>
            <person name="Larimer J."/>
            <person name="McCowan C."/>
            <person name="Murphy C."/>
            <person name="Pearson M."/>
            <person name="Poon T.W."/>
            <person name="Priest M."/>
            <person name="Roberts A."/>
            <person name="Saif S."/>
            <person name="Shea T."/>
            <person name="Sisk P."/>
            <person name="Sykes S."/>
            <person name="Wortman J."/>
            <person name="Nusbaum C."/>
            <person name="Birren B."/>
        </authorList>
    </citation>
    <scope>NUCLEOTIDE SEQUENCE [LARGE SCALE GENOMIC DNA]</scope>
    <source>
        <strain evidence="7 8">CBS 119918</strain>
    </source>
</reference>
<dbReference type="Pfam" id="PF00172">
    <property type="entry name" value="Zn_clus"/>
    <property type="match status" value="1"/>
</dbReference>
<dbReference type="CDD" id="cd00067">
    <property type="entry name" value="GAL4"/>
    <property type="match status" value="1"/>
</dbReference>
<dbReference type="EMBL" id="AMGV01000001">
    <property type="protein sequence ID" value="KEF62910.1"/>
    <property type="molecule type" value="Genomic_DNA"/>
</dbReference>
<evidence type="ECO:0000259" key="6">
    <source>
        <dbReference type="PROSITE" id="PS50048"/>
    </source>
</evidence>
<dbReference type="PANTHER" id="PTHR47657">
    <property type="entry name" value="STEROL REGULATORY ELEMENT-BINDING PROTEIN ECM22"/>
    <property type="match status" value="1"/>
</dbReference>
<dbReference type="PROSITE" id="PS50048">
    <property type="entry name" value="ZN2_CY6_FUNGAL_2"/>
    <property type="match status" value="1"/>
</dbReference>
<keyword evidence="3" id="KW-0804">Transcription</keyword>
<dbReference type="OrthoDB" id="3546279at2759"/>
<dbReference type="InterPro" id="IPR001138">
    <property type="entry name" value="Zn2Cys6_DnaBD"/>
</dbReference>
<feature type="region of interest" description="Disordered" evidence="5">
    <location>
        <begin position="45"/>
        <end position="100"/>
    </location>
</feature>
<evidence type="ECO:0000256" key="4">
    <source>
        <dbReference type="ARBA" id="ARBA00023242"/>
    </source>
</evidence>
<dbReference type="Gene3D" id="4.10.240.10">
    <property type="entry name" value="Zn(2)-C6 fungal-type DNA-binding domain"/>
    <property type="match status" value="1"/>
</dbReference>
<keyword evidence="4" id="KW-0539">Nucleus</keyword>
<dbReference type="GO" id="GO:0003677">
    <property type="term" value="F:DNA binding"/>
    <property type="evidence" value="ECO:0007669"/>
    <property type="project" value="UniProtKB-KW"/>
</dbReference>
<dbReference type="SMART" id="SM00066">
    <property type="entry name" value="GAL4"/>
    <property type="match status" value="1"/>
</dbReference>
<feature type="compositionally biased region" description="Polar residues" evidence="5">
    <location>
        <begin position="58"/>
        <end position="73"/>
    </location>
</feature>
<dbReference type="PRINTS" id="PR00755">
    <property type="entry name" value="AFLATOXINBRP"/>
</dbReference>
<dbReference type="InterPro" id="IPR036864">
    <property type="entry name" value="Zn2-C6_fun-type_DNA-bd_sf"/>
</dbReference>
<dbReference type="InterPro" id="IPR052400">
    <property type="entry name" value="Zn2-C6_fungal_TF"/>
</dbReference>
<feature type="domain" description="Zn(2)-C6 fungal-type" evidence="6">
    <location>
        <begin position="13"/>
        <end position="43"/>
    </location>
</feature>
<keyword evidence="1" id="KW-0805">Transcription regulation</keyword>
<evidence type="ECO:0000313" key="8">
    <source>
        <dbReference type="Proteomes" id="UP000027920"/>
    </source>
</evidence>
<dbReference type="AlphaFoldDB" id="A0A072Q4S6"/>
<keyword evidence="8" id="KW-1185">Reference proteome</keyword>
<dbReference type="Proteomes" id="UP000027920">
    <property type="component" value="Unassembled WGS sequence"/>
</dbReference>
<dbReference type="PANTHER" id="PTHR47657:SF14">
    <property type="entry name" value="ZN(2)-C6 FUNGAL-TYPE DOMAIN-CONTAINING PROTEIN"/>
    <property type="match status" value="1"/>
</dbReference>
<dbReference type="GO" id="GO:0000981">
    <property type="term" value="F:DNA-binding transcription factor activity, RNA polymerase II-specific"/>
    <property type="evidence" value="ECO:0007669"/>
    <property type="project" value="InterPro"/>
</dbReference>
<dbReference type="STRING" id="1182545.A0A072Q4S6"/>
<sequence length="459" mass="51136">MPPRLAHRKSRAGCRRCKERKVKCSEEHPSCSACLRHGVPCDYGDAPAPAPASRALQEPTTDYSSSHVTSPTASEGAASQPADPSPASVGRQTPLNGPETPYSDIVSNFIISEPRRHALELFLLHRFTSTVATTFPSARDESLKGMYSWQAPNLACDNRFLFDAIFAITALYICKTVQPQKVGYTERDELPESFRGLDFAQLHRIYLNQAIQQQREAVATIGPSNSDAVGLTSIMLSIMSTCLLPESEGSIEAGYRLPVQMLRMAASVTIVFHVAAPHVRQDSIMMTYFQKGRKPSFVNSEALFSPSHTKPFQQVLDYQQANINPSGHMDLRESDPLSKETCRLALAYIGSIYTAIQEGEPPHYLCQRVVTFGPLCPSHFIDLLVDKRPRAMLIFAHYMAMVKHVADEFWWLQGRAEREIYGIQSILPEEWQWGLAWPLAVLESPLKANLDPAPFQISS</sequence>
<evidence type="ECO:0000256" key="1">
    <source>
        <dbReference type="ARBA" id="ARBA00023015"/>
    </source>
</evidence>
<evidence type="ECO:0000256" key="5">
    <source>
        <dbReference type="SAM" id="MobiDB-lite"/>
    </source>
</evidence>
<dbReference type="SUPFAM" id="SSF57701">
    <property type="entry name" value="Zn2/Cys6 DNA-binding domain"/>
    <property type="match status" value="1"/>
</dbReference>
<gene>
    <name evidence="7" type="ORF">A1O9_00884</name>
</gene>
<keyword evidence="2" id="KW-0238">DNA-binding</keyword>
<feature type="compositionally biased region" description="Low complexity" evidence="5">
    <location>
        <begin position="77"/>
        <end position="88"/>
    </location>
</feature>
<evidence type="ECO:0000256" key="2">
    <source>
        <dbReference type="ARBA" id="ARBA00023125"/>
    </source>
</evidence>
<evidence type="ECO:0000313" key="7">
    <source>
        <dbReference type="EMBL" id="KEF62910.1"/>
    </source>
</evidence>
<dbReference type="GO" id="GO:0008270">
    <property type="term" value="F:zinc ion binding"/>
    <property type="evidence" value="ECO:0007669"/>
    <property type="project" value="InterPro"/>
</dbReference>
<evidence type="ECO:0000256" key="3">
    <source>
        <dbReference type="ARBA" id="ARBA00023163"/>
    </source>
</evidence>
<proteinExistence type="predicted"/>
<comment type="caution">
    <text evidence="7">The sequence shown here is derived from an EMBL/GenBank/DDBJ whole genome shotgun (WGS) entry which is preliminary data.</text>
</comment>
<accession>A0A072Q4S6</accession>
<dbReference type="GeneID" id="25275834"/>
<protein>
    <recommendedName>
        <fullName evidence="6">Zn(2)-C6 fungal-type domain-containing protein</fullName>
    </recommendedName>
</protein>
<dbReference type="HOGENOM" id="CLU_024934_5_2_1"/>
<dbReference type="PROSITE" id="PS00463">
    <property type="entry name" value="ZN2_CY6_FUNGAL_1"/>
    <property type="match status" value="1"/>
</dbReference>